<dbReference type="AlphaFoldDB" id="A0A327NNB8"/>
<evidence type="ECO:0000256" key="1">
    <source>
        <dbReference type="SAM" id="Phobius"/>
    </source>
</evidence>
<keyword evidence="1" id="KW-1133">Transmembrane helix</keyword>
<dbReference type="Proteomes" id="UP000249016">
    <property type="component" value="Unassembled WGS sequence"/>
</dbReference>
<keyword evidence="1" id="KW-0812">Transmembrane</keyword>
<organism evidence="2 3">
    <name type="scientific">Spirosoma telluris</name>
    <dbReference type="NCBI Taxonomy" id="2183553"/>
    <lineage>
        <taxon>Bacteria</taxon>
        <taxon>Pseudomonadati</taxon>
        <taxon>Bacteroidota</taxon>
        <taxon>Cytophagia</taxon>
        <taxon>Cytophagales</taxon>
        <taxon>Cytophagaceae</taxon>
        <taxon>Spirosoma</taxon>
    </lineage>
</organism>
<dbReference type="OrthoDB" id="9897835at2"/>
<evidence type="ECO:0000313" key="3">
    <source>
        <dbReference type="Proteomes" id="UP000249016"/>
    </source>
</evidence>
<sequence>MIVGFYYMTFRNSPKYANIWLLIVVICIGISYIQPREDFSLVAVGLGIVGLFVVAIQSRNVREDAIQKWFSANGFKRVTFSAVEPLFNTPAIGTINYYPYIGEVINHREKIPFVMVIRYASSNSNNTVSIILDCSYYFNGKVGTDVLEQKFKTARENTPHTDLWKSHMRFFDLKDCEILKPAMGGIVVSWRVPDTVEGYSDRYEWIKDALQH</sequence>
<keyword evidence="1" id="KW-0472">Membrane</keyword>
<keyword evidence="3" id="KW-1185">Reference proteome</keyword>
<feature type="transmembrane region" description="Helical" evidence="1">
    <location>
        <begin position="39"/>
        <end position="56"/>
    </location>
</feature>
<accession>A0A327NNB8</accession>
<proteinExistence type="predicted"/>
<reference evidence="2 3" key="1">
    <citation type="submission" date="2018-06" db="EMBL/GenBank/DDBJ databases">
        <title>Spirosoma sp. HMF3257 Genome sequencing and assembly.</title>
        <authorList>
            <person name="Kang H."/>
            <person name="Cha I."/>
            <person name="Kim H."/>
            <person name="Kang J."/>
            <person name="Joh K."/>
        </authorList>
    </citation>
    <scope>NUCLEOTIDE SEQUENCE [LARGE SCALE GENOMIC DNA]</scope>
    <source>
        <strain evidence="2 3">HMF3257</strain>
    </source>
</reference>
<protein>
    <submittedName>
        <fullName evidence="2">Uncharacterized protein</fullName>
    </submittedName>
</protein>
<gene>
    <name evidence="2" type="ORF">HMF3257_27165</name>
</gene>
<dbReference type="RefSeq" id="WP_146619273.1">
    <property type="nucleotide sequence ID" value="NZ_QLII01000001.1"/>
</dbReference>
<name>A0A327NNB8_9BACT</name>
<feature type="transmembrane region" description="Helical" evidence="1">
    <location>
        <begin position="16"/>
        <end position="33"/>
    </location>
</feature>
<dbReference type="EMBL" id="QLII01000001">
    <property type="protein sequence ID" value="RAI76941.1"/>
    <property type="molecule type" value="Genomic_DNA"/>
</dbReference>
<comment type="caution">
    <text evidence="2">The sequence shown here is derived from an EMBL/GenBank/DDBJ whole genome shotgun (WGS) entry which is preliminary data.</text>
</comment>
<evidence type="ECO:0000313" key="2">
    <source>
        <dbReference type="EMBL" id="RAI76941.1"/>
    </source>
</evidence>